<keyword evidence="1" id="KW-1133">Transmembrane helix</keyword>
<organism evidence="2 3">
    <name type="scientific">Ilex paraguariensis</name>
    <name type="common">yerba mate</name>
    <dbReference type="NCBI Taxonomy" id="185542"/>
    <lineage>
        <taxon>Eukaryota</taxon>
        <taxon>Viridiplantae</taxon>
        <taxon>Streptophyta</taxon>
        <taxon>Embryophyta</taxon>
        <taxon>Tracheophyta</taxon>
        <taxon>Spermatophyta</taxon>
        <taxon>Magnoliopsida</taxon>
        <taxon>eudicotyledons</taxon>
        <taxon>Gunneridae</taxon>
        <taxon>Pentapetalae</taxon>
        <taxon>asterids</taxon>
        <taxon>campanulids</taxon>
        <taxon>Aquifoliales</taxon>
        <taxon>Aquifoliaceae</taxon>
        <taxon>Ilex</taxon>
    </lineage>
</organism>
<evidence type="ECO:0000313" key="3">
    <source>
        <dbReference type="Proteomes" id="UP001642360"/>
    </source>
</evidence>
<proteinExistence type="predicted"/>
<dbReference type="Proteomes" id="UP001642360">
    <property type="component" value="Unassembled WGS sequence"/>
</dbReference>
<reference evidence="2 3" key="1">
    <citation type="submission" date="2024-02" db="EMBL/GenBank/DDBJ databases">
        <authorList>
            <person name="Vignale AGUSTIN F."/>
            <person name="Sosa J E."/>
            <person name="Modenutti C."/>
        </authorList>
    </citation>
    <scope>NUCLEOTIDE SEQUENCE [LARGE SCALE GENOMIC DNA]</scope>
</reference>
<comment type="caution">
    <text evidence="2">The sequence shown here is derived from an EMBL/GenBank/DDBJ whole genome shotgun (WGS) entry which is preliminary data.</text>
</comment>
<gene>
    <name evidence="2" type="ORF">ILEXP_LOCUS43064</name>
</gene>
<keyword evidence="3" id="KW-1185">Reference proteome</keyword>
<name>A0ABC8TV82_9AQUA</name>
<keyword evidence="1" id="KW-0472">Membrane</keyword>
<feature type="transmembrane region" description="Helical" evidence="1">
    <location>
        <begin position="36"/>
        <end position="60"/>
    </location>
</feature>
<protein>
    <submittedName>
        <fullName evidence="2">Uncharacterized protein</fullName>
    </submittedName>
</protein>
<dbReference type="AlphaFoldDB" id="A0ABC8TV82"/>
<dbReference type="EMBL" id="CAUOFW020006168">
    <property type="protein sequence ID" value="CAK9173331.1"/>
    <property type="molecule type" value="Genomic_DNA"/>
</dbReference>
<sequence>MHCCRQFVILTTREEVLGVVVGKMIEELASFLELDLILKGVAMVLVPSSLMVAMVTVLFLN</sequence>
<evidence type="ECO:0000313" key="2">
    <source>
        <dbReference type="EMBL" id="CAK9173331.1"/>
    </source>
</evidence>
<accession>A0ABC8TV82</accession>
<evidence type="ECO:0000256" key="1">
    <source>
        <dbReference type="SAM" id="Phobius"/>
    </source>
</evidence>
<keyword evidence="1" id="KW-0812">Transmembrane</keyword>